<dbReference type="RefSeq" id="WP_083256350.1">
    <property type="nucleotide sequence ID" value="NZ_JACOQK010000001.1"/>
</dbReference>
<protein>
    <recommendedName>
        <fullName evidence="2">DUF6199 domain-containing protein</fullName>
    </recommendedName>
</protein>
<accession>A0ABR7IRV2</accession>
<dbReference type="PROSITE" id="PS51257">
    <property type="entry name" value="PROKAR_LIPOPROTEIN"/>
    <property type="match status" value="1"/>
</dbReference>
<keyword evidence="1" id="KW-1133">Transmembrane helix</keyword>
<reference evidence="3 4" key="1">
    <citation type="submission" date="2020-08" db="EMBL/GenBank/DDBJ databases">
        <title>Genome public.</title>
        <authorList>
            <person name="Liu C."/>
            <person name="Sun Q."/>
        </authorList>
    </citation>
    <scope>NUCLEOTIDE SEQUENCE [LARGE SCALE GENOMIC DNA]</scope>
    <source>
        <strain evidence="3 4">NSJ-27</strain>
    </source>
</reference>
<evidence type="ECO:0000259" key="2">
    <source>
        <dbReference type="Pfam" id="PF19701"/>
    </source>
</evidence>
<evidence type="ECO:0000313" key="4">
    <source>
        <dbReference type="Proteomes" id="UP000649151"/>
    </source>
</evidence>
<proteinExistence type="predicted"/>
<keyword evidence="1" id="KW-0812">Transmembrane</keyword>
<feature type="domain" description="DUF6199" evidence="2">
    <location>
        <begin position="121"/>
        <end position="176"/>
    </location>
</feature>
<feature type="transmembrane region" description="Helical" evidence="1">
    <location>
        <begin position="116"/>
        <end position="134"/>
    </location>
</feature>
<keyword evidence="1" id="KW-0472">Membrane</keyword>
<dbReference type="Pfam" id="PF19701">
    <property type="entry name" value="DUF6199"/>
    <property type="match status" value="1"/>
</dbReference>
<dbReference type="Proteomes" id="UP000649151">
    <property type="component" value="Unassembled WGS sequence"/>
</dbReference>
<dbReference type="InterPro" id="IPR045679">
    <property type="entry name" value="DUF6199"/>
</dbReference>
<name>A0ABR7IRV2_9CLOT</name>
<comment type="caution">
    <text evidence="3">The sequence shown here is derived from an EMBL/GenBank/DDBJ whole genome shotgun (WGS) entry which is preliminary data.</text>
</comment>
<evidence type="ECO:0000313" key="3">
    <source>
        <dbReference type="EMBL" id="MBC5787866.1"/>
    </source>
</evidence>
<feature type="transmembrane region" description="Helical" evidence="1">
    <location>
        <begin position="162"/>
        <end position="183"/>
    </location>
</feature>
<evidence type="ECO:0000256" key="1">
    <source>
        <dbReference type="SAM" id="Phobius"/>
    </source>
</evidence>
<organism evidence="3 4">
    <name type="scientific">Clostridium facile</name>
    <dbReference type="NCBI Taxonomy" id="2763035"/>
    <lineage>
        <taxon>Bacteria</taxon>
        <taxon>Bacillati</taxon>
        <taxon>Bacillota</taxon>
        <taxon>Clostridia</taxon>
        <taxon>Eubacteriales</taxon>
        <taxon>Clostridiaceae</taxon>
        <taxon>Clostridium</taxon>
    </lineage>
</organism>
<gene>
    <name evidence="3" type="ORF">H8Z77_07525</name>
</gene>
<dbReference type="EMBL" id="JACOQK010000001">
    <property type="protein sequence ID" value="MBC5787866.1"/>
    <property type="molecule type" value="Genomic_DNA"/>
</dbReference>
<sequence>MKKLYLLLWTIVLLFMLGGCSSTYTVTKGDSIFTVDVNNSTISEGTNIYQYTISGNSYGYYDIKIIYPNGSSYWWEGSSSSGASGWSEGYDQNRYVDGSTLCDILVEREEKIDGSHYGWIILPFLVGGIFLTFFPKKVWYLRYGWHFKEVQPSQLSLEISRAIGIFLMFIAFILLIIRIFQIIKYL</sequence>
<keyword evidence="4" id="KW-1185">Reference proteome</keyword>